<dbReference type="Proteomes" id="UP000741013">
    <property type="component" value="Unassembled WGS sequence"/>
</dbReference>
<feature type="signal peptide" evidence="1">
    <location>
        <begin position="1"/>
        <end position="20"/>
    </location>
</feature>
<evidence type="ECO:0000313" key="2">
    <source>
        <dbReference type="EMBL" id="MBP2181764.1"/>
    </source>
</evidence>
<evidence type="ECO:0000256" key="1">
    <source>
        <dbReference type="SAM" id="SignalP"/>
    </source>
</evidence>
<feature type="chain" id="PRO_5045678056" evidence="1">
    <location>
        <begin position="21"/>
        <end position="86"/>
    </location>
</feature>
<accession>A0ABS4PSC4</accession>
<dbReference type="EMBL" id="JAGGMS010000001">
    <property type="protein sequence ID" value="MBP2181764.1"/>
    <property type="molecule type" value="Genomic_DNA"/>
</dbReference>
<dbReference type="RefSeq" id="WP_209665143.1">
    <property type="nucleotide sequence ID" value="NZ_JAGGMS010000001.1"/>
</dbReference>
<sequence length="86" mass="8754">MKFRLARTVAALLAAFGAVALPLAATPAAQASEKDCVEFLKSISFGTGAEHVCWLAKMNPDGGAEAMEAGGMSGEEVAIALSALQD</sequence>
<organism evidence="2 3">
    <name type="scientific">Amycolatopsis magusensis</name>
    <dbReference type="NCBI Taxonomy" id="882444"/>
    <lineage>
        <taxon>Bacteria</taxon>
        <taxon>Bacillati</taxon>
        <taxon>Actinomycetota</taxon>
        <taxon>Actinomycetes</taxon>
        <taxon>Pseudonocardiales</taxon>
        <taxon>Pseudonocardiaceae</taxon>
        <taxon>Amycolatopsis</taxon>
    </lineage>
</organism>
<keyword evidence="1" id="KW-0732">Signal</keyword>
<gene>
    <name evidence="2" type="ORF">JOM49_003290</name>
</gene>
<keyword evidence="3" id="KW-1185">Reference proteome</keyword>
<reference evidence="2 3" key="1">
    <citation type="submission" date="2021-03" db="EMBL/GenBank/DDBJ databases">
        <title>Sequencing the genomes of 1000 actinobacteria strains.</title>
        <authorList>
            <person name="Klenk H.-P."/>
        </authorList>
    </citation>
    <scope>NUCLEOTIDE SEQUENCE [LARGE SCALE GENOMIC DNA]</scope>
    <source>
        <strain evidence="2 3">DSM 45510</strain>
    </source>
</reference>
<comment type="caution">
    <text evidence="2">The sequence shown here is derived from an EMBL/GenBank/DDBJ whole genome shotgun (WGS) entry which is preliminary data.</text>
</comment>
<protein>
    <submittedName>
        <fullName evidence="2">Uncharacterized protein</fullName>
    </submittedName>
</protein>
<evidence type="ECO:0000313" key="3">
    <source>
        <dbReference type="Proteomes" id="UP000741013"/>
    </source>
</evidence>
<proteinExistence type="predicted"/>
<name>A0ABS4PSC4_9PSEU</name>